<dbReference type="FunFam" id="3.20.20.140:FF:000019">
    <property type="entry name" value="Cytosine deaminase"/>
    <property type="match status" value="1"/>
</dbReference>
<reference evidence="4" key="1">
    <citation type="submission" date="2022-01" db="EMBL/GenBank/DDBJ databases">
        <title>Genome-Based Taxonomic Classification of the Phylum Actinobacteria.</title>
        <authorList>
            <person name="Gao Y."/>
        </authorList>
    </citation>
    <scope>NUCLEOTIDE SEQUENCE</scope>
    <source>
        <strain evidence="4">KLBMP 8922</strain>
    </source>
</reference>
<dbReference type="InterPro" id="IPR052349">
    <property type="entry name" value="Metallo-hydrolase_Enzymes"/>
</dbReference>
<dbReference type="InterPro" id="IPR011059">
    <property type="entry name" value="Metal-dep_hydrolase_composite"/>
</dbReference>
<keyword evidence="5" id="KW-1185">Reference proteome</keyword>
<keyword evidence="2" id="KW-0378">Hydrolase</keyword>
<feature type="domain" description="Amidohydrolase 3" evidence="3">
    <location>
        <begin position="81"/>
        <end position="426"/>
    </location>
</feature>
<evidence type="ECO:0000256" key="2">
    <source>
        <dbReference type="ARBA" id="ARBA00022801"/>
    </source>
</evidence>
<keyword evidence="1" id="KW-0479">Metal-binding</keyword>
<comment type="caution">
    <text evidence="4">The sequence shown here is derived from an EMBL/GenBank/DDBJ whole genome shotgun (WGS) entry which is preliminary data.</text>
</comment>
<dbReference type="RefSeq" id="WP_235053779.1">
    <property type="nucleotide sequence ID" value="NZ_JAKFHA010000011.1"/>
</dbReference>
<organism evidence="4 5">
    <name type="scientific">Yinghuangia soli</name>
    <dbReference type="NCBI Taxonomy" id="2908204"/>
    <lineage>
        <taxon>Bacteria</taxon>
        <taxon>Bacillati</taxon>
        <taxon>Actinomycetota</taxon>
        <taxon>Actinomycetes</taxon>
        <taxon>Kitasatosporales</taxon>
        <taxon>Streptomycetaceae</taxon>
        <taxon>Yinghuangia</taxon>
    </lineage>
</organism>
<dbReference type="Pfam" id="PF07969">
    <property type="entry name" value="Amidohydro_3"/>
    <property type="match status" value="1"/>
</dbReference>
<dbReference type="GO" id="GO:0046872">
    <property type="term" value="F:metal ion binding"/>
    <property type="evidence" value="ECO:0007669"/>
    <property type="project" value="UniProtKB-KW"/>
</dbReference>
<evidence type="ECO:0000313" key="5">
    <source>
        <dbReference type="Proteomes" id="UP001165378"/>
    </source>
</evidence>
<evidence type="ECO:0000313" key="4">
    <source>
        <dbReference type="EMBL" id="MCF2529472.1"/>
    </source>
</evidence>
<dbReference type="Proteomes" id="UP001165378">
    <property type="component" value="Unassembled WGS sequence"/>
</dbReference>
<sequence>MPTTPVTPPTGGVPAPELLHRVTSPTGAALVPEVLRRAALPDGRLADVHLRDGLVAEIRACAGPDAAGVDRAVGGGAAERAVDLGGALLLPAFVDGHAHLDKTFLGSPWQPHLPAADLRAQIAAERELRRRIPVPVEDRATALARRMAALGTGYVRSHVDIDPDAGLAGLHALLAVREACRDLIGIQLVAFPQSGVVTAPGVADLLDAALREGADLVGGLDPVGFDGDMAGQLDVVFGLAERHGAGIDIHLHDGGADGIAQLREIARRTAALDLGGRVAVSHAYALGQVGDGELGRTAEVLAQAGVAIMTNGPAGTTPPVRRLRELGVRVFAGSDNIRDAWWPYGTGDMLERATIIGLQCDLMTDTGLHDAADLATDAAAAALGLSGYGLAPGCRADLVAVDAASVPEAVAAHPARLLVLHGGRVTADHRGLVHLSDGGRAD</sequence>
<dbReference type="PANTHER" id="PTHR32027">
    <property type="entry name" value="CYTOSINE DEAMINASE"/>
    <property type="match status" value="1"/>
</dbReference>
<dbReference type="SUPFAM" id="SSF51556">
    <property type="entry name" value="Metallo-dependent hydrolases"/>
    <property type="match status" value="1"/>
</dbReference>
<dbReference type="CDD" id="cd01293">
    <property type="entry name" value="Bact_CD"/>
    <property type="match status" value="1"/>
</dbReference>
<dbReference type="Gene3D" id="2.30.40.10">
    <property type="entry name" value="Urease, subunit C, domain 1"/>
    <property type="match status" value="1"/>
</dbReference>
<dbReference type="InterPro" id="IPR032466">
    <property type="entry name" value="Metal_Hydrolase"/>
</dbReference>
<dbReference type="GO" id="GO:0019239">
    <property type="term" value="F:deaminase activity"/>
    <property type="evidence" value="ECO:0007669"/>
    <property type="project" value="UniProtKB-ARBA"/>
</dbReference>
<dbReference type="SUPFAM" id="SSF51338">
    <property type="entry name" value="Composite domain of metallo-dependent hydrolases"/>
    <property type="match status" value="1"/>
</dbReference>
<dbReference type="PANTHER" id="PTHR32027:SF9">
    <property type="entry name" value="BLL3847 PROTEIN"/>
    <property type="match status" value="1"/>
</dbReference>
<evidence type="ECO:0000256" key="1">
    <source>
        <dbReference type="ARBA" id="ARBA00022723"/>
    </source>
</evidence>
<proteinExistence type="predicted"/>
<dbReference type="AlphaFoldDB" id="A0AA41U396"/>
<dbReference type="Gene3D" id="3.20.20.140">
    <property type="entry name" value="Metal-dependent hydrolases"/>
    <property type="match status" value="1"/>
</dbReference>
<dbReference type="GO" id="GO:0016814">
    <property type="term" value="F:hydrolase activity, acting on carbon-nitrogen (but not peptide) bonds, in cyclic amidines"/>
    <property type="evidence" value="ECO:0007669"/>
    <property type="project" value="TreeGrafter"/>
</dbReference>
<name>A0AA41U396_9ACTN</name>
<accession>A0AA41U396</accession>
<dbReference type="EMBL" id="JAKFHA010000011">
    <property type="protein sequence ID" value="MCF2529472.1"/>
    <property type="molecule type" value="Genomic_DNA"/>
</dbReference>
<gene>
    <name evidence="4" type="ORF">LZ495_19935</name>
</gene>
<dbReference type="InterPro" id="IPR013108">
    <property type="entry name" value="Amidohydro_3"/>
</dbReference>
<protein>
    <submittedName>
        <fullName evidence="4">Amidohydrolase</fullName>
    </submittedName>
</protein>
<evidence type="ECO:0000259" key="3">
    <source>
        <dbReference type="Pfam" id="PF07969"/>
    </source>
</evidence>
<dbReference type="NCBIfam" id="NF004636">
    <property type="entry name" value="PRK05985.1"/>
    <property type="match status" value="1"/>
</dbReference>